<reference evidence="2 3" key="1">
    <citation type="submission" date="2019-09" db="EMBL/GenBank/DDBJ databases">
        <authorList>
            <person name="Chandra G."/>
            <person name="Truman W A."/>
        </authorList>
    </citation>
    <scope>NUCLEOTIDE SEQUENCE [LARGE SCALE GENOMIC DNA]</scope>
    <source>
        <strain evidence="2">PS631</strain>
    </source>
</reference>
<evidence type="ECO:0000256" key="1">
    <source>
        <dbReference type="SAM" id="MobiDB-lite"/>
    </source>
</evidence>
<dbReference type="AlphaFoldDB" id="A0A5E6T3P0"/>
<organism evidence="2 3">
    <name type="scientific">Pseudomonas fluorescens</name>
    <dbReference type="NCBI Taxonomy" id="294"/>
    <lineage>
        <taxon>Bacteria</taxon>
        <taxon>Pseudomonadati</taxon>
        <taxon>Pseudomonadota</taxon>
        <taxon>Gammaproteobacteria</taxon>
        <taxon>Pseudomonadales</taxon>
        <taxon>Pseudomonadaceae</taxon>
        <taxon>Pseudomonas</taxon>
    </lineage>
</organism>
<accession>A0A5E6T3P0</accession>
<dbReference type="NCBIfam" id="TIGR03696">
    <property type="entry name" value="Rhs_assc_core"/>
    <property type="match status" value="1"/>
</dbReference>
<gene>
    <name evidence="2" type="ORF">PS631_02678</name>
</gene>
<feature type="region of interest" description="Disordered" evidence="1">
    <location>
        <begin position="203"/>
        <end position="222"/>
    </location>
</feature>
<dbReference type="InterPro" id="IPR022385">
    <property type="entry name" value="Rhs_assc_core"/>
</dbReference>
<dbReference type="Proteomes" id="UP000399692">
    <property type="component" value="Unassembled WGS sequence"/>
</dbReference>
<sequence length="312" mass="34013">MNKRLNFYQSGQINLEITGNQNWKLLQGAGQPLAERRDSHSGMDIQLLITDSQKSVLKTHGGLGAATCIYTAYGHDARSQPAAPRLGFAGEPPEPLTGNYLLGQGYRAYSPVLMRFLAPDSLSPFEEGGFNAYGYCAGDPVNYSDPTGHHPAVSAELLKAQIAKMRSASAKRSTPQPVKKLPGKDASIEPLRSILIKEKRADRPKKSVRIADTPGRSDVKTDTPTALVAAPTAQSIFKQRMALSRASGNIYAELEKLEHHYVGALHYSGSSPQARRPPGKLISAKLKSIGELIGNRRQQLFELRDAAERLRT</sequence>
<dbReference type="RefSeq" id="WP_224786430.1">
    <property type="nucleotide sequence ID" value="NZ_CABVHF010000008.1"/>
</dbReference>
<dbReference type="EMBL" id="CABVHF010000008">
    <property type="protein sequence ID" value="VVM87851.1"/>
    <property type="molecule type" value="Genomic_DNA"/>
</dbReference>
<evidence type="ECO:0008006" key="4">
    <source>
        <dbReference type="Google" id="ProtNLM"/>
    </source>
</evidence>
<evidence type="ECO:0000313" key="2">
    <source>
        <dbReference type="EMBL" id="VVM87851.1"/>
    </source>
</evidence>
<dbReference type="Gene3D" id="2.180.10.10">
    <property type="entry name" value="RHS repeat-associated core"/>
    <property type="match status" value="1"/>
</dbReference>
<protein>
    <recommendedName>
        <fullName evidence="4">RHS repeat-associated core domain-containing protein</fullName>
    </recommendedName>
</protein>
<proteinExistence type="predicted"/>
<dbReference type="SUPFAM" id="SSF56399">
    <property type="entry name" value="ADP-ribosylation"/>
    <property type="match status" value="1"/>
</dbReference>
<name>A0A5E6T3P0_PSEFL</name>
<evidence type="ECO:0000313" key="3">
    <source>
        <dbReference type="Proteomes" id="UP000399692"/>
    </source>
</evidence>